<feature type="transmembrane region" description="Helical" evidence="19">
    <location>
        <begin position="89"/>
        <end position="111"/>
    </location>
</feature>
<organism evidence="21 22">
    <name type="scientific">Mucor lusitanicus CBS 277.49</name>
    <dbReference type="NCBI Taxonomy" id="747725"/>
    <lineage>
        <taxon>Eukaryota</taxon>
        <taxon>Fungi</taxon>
        <taxon>Fungi incertae sedis</taxon>
        <taxon>Mucoromycota</taxon>
        <taxon>Mucoromycotina</taxon>
        <taxon>Mucoromycetes</taxon>
        <taxon>Mucorales</taxon>
        <taxon>Mucorineae</taxon>
        <taxon>Mucoraceae</taxon>
        <taxon>Mucor</taxon>
    </lineage>
</organism>
<evidence type="ECO:0000256" key="2">
    <source>
        <dbReference type="ARBA" id="ARBA00044876"/>
    </source>
</evidence>
<proteinExistence type="predicted"/>
<dbReference type="Pfam" id="PF07690">
    <property type="entry name" value="MFS_1"/>
    <property type="match status" value="1"/>
</dbReference>
<evidence type="ECO:0000259" key="20">
    <source>
        <dbReference type="PROSITE" id="PS50850"/>
    </source>
</evidence>
<comment type="catalytic activity">
    <reaction evidence="5">
        <text>L-alpha-aminoacyl-L-histidine(out) = L-alpha-aminoacyl-L-histidine(in)</text>
        <dbReference type="Rhea" id="RHEA:79375"/>
        <dbReference type="ChEBI" id="CHEBI:229967"/>
    </reaction>
</comment>
<dbReference type="Proteomes" id="UP000077051">
    <property type="component" value="Unassembled WGS sequence"/>
</dbReference>
<comment type="catalytic activity">
    <reaction evidence="12">
        <text>L-histidyl-L-alpha-amino acid(out) = L-histidyl-L-alpha-amino acid(in)</text>
        <dbReference type="Rhea" id="RHEA:79379"/>
        <dbReference type="ChEBI" id="CHEBI:229964"/>
    </reaction>
</comment>
<evidence type="ECO:0000313" key="21">
    <source>
        <dbReference type="EMBL" id="OAD03853.1"/>
    </source>
</evidence>
<comment type="catalytic activity">
    <reaction evidence="2">
        <text>L-lysyl-L-alanine(out) = L-lysyl-L-alanine(in)</text>
        <dbReference type="Rhea" id="RHEA:79399"/>
        <dbReference type="ChEBI" id="CHEBI:229954"/>
    </reaction>
</comment>
<evidence type="ECO:0000256" key="9">
    <source>
        <dbReference type="ARBA" id="ARBA00044899"/>
    </source>
</evidence>
<feature type="transmembrane region" description="Helical" evidence="19">
    <location>
        <begin position="390"/>
        <end position="414"/>
    </location>
</feature>
<comment type="catalytic activity">
    <reaction evidence="13">
        <text>L-alanyl-L-lysine(out) = L-alanyl-L-lysine(in)</text>
        <dbReference type="Rhea" id="RHEA:79415"/>
        <dbReference type="ChEBI" id="CHEBI:192470"/>
    </reaction>
</comment>
<evidence type="ECO:0000256" key="1">
    <source>
        <dbReference type="ARBA" id="ARBA00004141"/>
    </source>
</evidence>
<feature type="transmembrane region" description="Helical" evidence="19">
    <location>
        <begin position="148"/>
        <end position="168"/>
    </location>
</feature>
<dbReference type="InterPro" id="IPR020846">
    <property type="entry name" value="MFS_dom"/>
</dbReference>
<feature type="transmembrane region" description="Helical" evidence="19">
    <location>
        <begin position="362"/>
        <end position="384"/>
    </location>
</feature>
<feature type="transmembrane region" description="Helical" evidence="19">
    <location>
        <begin position="289"/>
        <end position="314"/>
    </location>
</feature>
<dbReference type="GO" id="GO:0022857">
    <property type="term" value="F:transmembrane transporter activity"/>
    <property type="evidence" value="ECO:0007669"/>
    <property type="project" value="InterPro"/>
</dbReference>
<dbReference type="InterPro" id="IPR011701">
    <property type="entry name" value="MFS"/>
</dbReference>
<dbReference type="Gene3D" id="1.20.1250.20">
    <property type="entry name" value="MFS general substrate transporter like domains"/>
    <property type="match status" value="2"/>
</dbReference>
<keyword evidence="19" id="KW-0472">Membrane</keyword>
<evidence type="ECO:0000256" key="3">
    <source>
        <dbReference type="ARBA" id="ARBA00044878"/>
    </source>
</evidence>
<evidence type="ECO:0000256" key="17">
    <source>
        <dbReference type="ARBA" id="ARBA00045709"/>
    </source>
</evidence>
<accession>A0A168LQZ3</accession>
<keyword evidence="19" id="KW-0812">Transmembrane</keyword>
<evidence type="ECO:0000256" key="11">
    <source>
        <dbReference type="ARBA" id="ARBA00044903"/>
    </source>
</evidence>
<evidence type="ECO:0000256" key="12">
    <source>
        <dbReference type="ARBA" id="ARBA00044912"/>
    </source>
</evidence>
<feature type="transmembrane region" description="Helical" evidence="19">
    <location>
        <begin position="426"/>
        <end position="443"/>
    </location>
</feature>
<comment type="subunit">
    <text evidence="18">Homodimer. Interacts with lysosomal protein GLMP (via lumenal domain); the interaction starts while both proteins are still in the endoplasmic reticulum and is required for stabilization of MFSD1 in lysosomes but has no direct effect on its targeting to lysosomes or transporter activity.</text>
</comment>
<comment type="subcellular location">
    <subcellularLocation>
        <location evidence="1">Membrane</location>
        <topology evidence="1">Multi-pass membrane protein</topology>
    </subcellularLocation>
</comment>
<evidence type="ECO:0000256" key="10">
    <source>
        <dbReference type="ARBA" id="ARBA00044900"/>
    </source>
</evidence>
<feature type="transmembrane region" description="Helical" evidence="19">
    <location>
        <begin position="334"/>
        <end position="355"/>
    </location>
</feature>
<evidence type="ECO:0000313" key="22">
    <source>
        <dbReference type="Proteomes" id="UP000077051"/>
    </source>
</evidence>
<comment type="catalytic activity">
    <reaction evidence="4">
        <text>L-alpha-aminoacyl-L-arginine(out) = L-alpha-aminoacyl-L-arginine(in)</text>
        <dbReference type="Rhea" id="RHEA:79367"/>
        <dbReference type="ChEBI" id="CHEBI:229968"/>
    </reaction>
</comment>
<dbReference type="OrthoDB" id="424834at2759"/>
<dbReference type="PANTHER" id="PTHR23512:SF12">
    <property type="entry name" value="TRANSPORTER, PUTATIVE (AFU_ORTHOLOGUE AFUA_4G00260)-RELATED"/>
    <property type="match status" value="1"/>
</dbReference>
<dbReference type="STRING" id="747725.A0A168LQZ3"/>
<feature type="transmembrane region" description="Helical" evidence="19">
    <location>
        <begin position="463"/>
        <end position="487"/>
    </location>
</feature>
<protein>
    <recommendedName>
        <fullName evidence="15">Lysosomal dipeptide transporter MFSD1</fullName>
    </recommendedName>
    <alternativeName>
        <fullName evidence="16">Major facilitator superfamily domain-containing protein 1</fullName>
    </alternativeName>
</protein>
<feature type="transmembrane region" description="Helical" evidence="19">
    <location>
        <begin position="219"/>
        <end position="239"/>
    </location>
</feature>
<dbReference type="PANTHER" id="PTHR23512">
    <property type="entry name" value="MAJOR FACILITATOR SUPERFAMILY DOMAIN-CONTAINING PROTEIN 1"/>
    <property type="match status" value="1"/>
</dbReference>
<feature type="domain" description="Major facilitator superfamily (MFS) profile" evidence="20">
    <location>
        <begin position="51"/>
        <end position="492"/>
    </location>
</feature>
<dbReference type="SUPFAM" id="SSF103473">
    <property type="entry name" value="MFS general substrate transporter"/>
    <property type="match status" value="1"/>
</dbReference>
<dbReference type="VEuPathDB" id="FungiDB:MUCCIDRAFT_81817"/>
<keyword evidence="19" id="KW-1133">Transmembrane helix</keyword>
<comment type="catalytic activity">
    <reaction evidence="6">
        <text>L-lysyl-L-alpha-amino acid(out) = L-lysyl-L-alpha-amino acid(in)</text>
        <dbReference type="Rhea" id="RHEA:79387"/>
        <dbReference type="ChEBI" id="CHEBI:229965"/>
    </reaction>
</comment>
<evidence type="ECO:0000256" key="14">
    <source>
        <dbReference type="ARBA" id="ARBA00044924"/>
    </source>
</evidence>
<dbReference type="GO" id="GO:0016020">
    <property type="term" value="C:membrane"/>
    <property type="evidence" value="ECO:0007669"/>
    <property type="project" value="UniProtKB-SubCell"/>
</dbReference>
<evidence type="ECO:0000256" key="15">
    <source>
        <dbReference type="ARBA" id="ARBA00044985"/>
    </source>
</evidence>
<comment type="function">
    <text evidence="17">Lysosomal dipeptide uniporter that selectively exports lysine, arginine or histidine-containing dipeptides with a net positive charge from the lysosome lumen into the cytosol. Could play a role in a specific type of protein O-glycosylation indirectly regulating macrophages migration and tissue invasion. Also essential for liver homeostasis.</text>
</comment>
<comment type="caution">
    <text evidence="21">The sequence shown here is derived from an EMBL/GenBank/DDBJ whole genome shotgun (WGS) entry which is preliminary data.</text>
</comment>
<comment type="catalytic activity">
    <reaction evidence="14">
        <text>L-lysyl-glycine(out) = L-lysyl-glycine(in)</text>
        <dbReference type="Rhea" id="RHEA:79407"/>
        <dbReference type="ChEBI" id="CHEBI:191202"/>
    </reaction>
</comment>
<evidence type="ECO:0000256" key="8">
    <source>
        <dbReference type="ARBA" id="ARBA00044898"/>
    </source>
</evidence>
<feature type="transmembrane region" description="Helical" evidence="19">
    <location>
        <begin position="553"/>
        <end position="574"/>
    </location>
</feature>
<dbReference type="PROSITE" id="PS50850">
    <property type="entry name" value="MFS"/>
    <property type="match status" value="1"/>
</dbReference>
<sequence>MQQEKATDKQSRISSQIEPTEVIDCELFDQDRQDAPKLEIQEAAMSWKLKAVILVTMLTMPVGCHYMEATLSTLKTTLKTTMDINNTQFSILMSSVTLVNTVLPFFAGAFSDDLSSSVGTIRGTLGINVVIFIGSMMVTMGANYNTYSIMLAGQVIYGLGDGIIVTFQEAILSRWFRDKQLAVVVGSMLSMARLTKFVAKMICYPLVDLAGTFTRPITVAMILCGLSVLANLVYWAAMYKGGFATLSGREISRPGSSSHAVMYDADGNKQQQHDTATSNSKRFQFRYSLLLHLQGIFWMVPWLQITMSSVLSSFDDVATEFTQFRYSTTSVMAGYQSSLTQVVPIVAAPLLGIYVHRYGKHLYILGTGTVVLIISVILLAYTWAPPAAGMILISFALSLGPVALLTTTSLLMPYELVGVGVGLHKCANNIGTTILSVVVGYVQDLTFHDGDASDDHVDLQHEYDYVMILYLLVSCIALLLALLFWFWDKRFLGSWLQINRKQRQERLDTAKALSIHHYTYESQQEGHYNKQQTALKLIGSQLKTKQSYIHAGFFLFWLLMAWVVFFTFALMPVYQSYSL</sequence>
<comment type="catalytic activity">
    <reaction evidence="11">
        <text>L-arginyl-glycine(out) = L-arginyl-glycine(in)</text>
        <dbReference type="Rhea" id="RHEA:79391"/>
        <dbReference type="ChEBI" id="CHEBI:229955"/>
    </reaction>
</comment>
<comment type="catalytic activity">
    <reaction evidence="10">
        <text>L-lysyl-L-lysine(out) = L-lysyl-L-lysine(in)</text>
        <dbReference type="Rhea" id="RHEA:79403"/>
        <dbReference type="ChEBI" id="CHEBI:229956"/>
    </reaction>
</comment>
<dbReference type="AlphaFoldDB" id="A0A168LQZ3"/>
<evidence type="ECO:0000256" key="6">
    <source>
        <dbReference type="ARBA" id="ARBA00044891"/>
    </source>
</evidence>
<evidence type="ECO:0000256" key="13">
    <source>
        <dbReference type="ARBA" id="ARBA00044919"/>
    </source>
</evidence>
<comment type="catalytic activity">
    <reaction evidence="8">
        <text>L-aspartyl-L-lysine(out) = L-aspartyl-L-lysine(in)</text>
        <dbReference type="Rhea" id="RHEA:79411"/>
        <dbReference type="ChEBI" id="CHEBI:229953"/>
    </reaction>
</comment>
<reference evidence="21 22" key="1">
    <citation type="submission" date="2015-06" db="EMBL/GenBank/DDBJ databases">
        <title>Expansion of signal transduction pathways in fungi by whole-genome duplication.</title>
        <authorList>
            <consortium name="DOE Joint Genome Institute"/>
            <person name="Corrochano L.M."/>
            <person name="Kuo A."/>
            <person name="Marcet-Houben M."/>
            <person name="Polaino S."/>
            <person name="Salamov A."/>
            <person name="Villalobos J.M."/>
            <person name="Alvarez M.I."/>
            <person name="Avalos J."/>
            <person name="Benito E.P."/>
            <person name="Benoit I."/>
            <person name="Burger G."/>
            <person name="Camino L.P."/>
            <person name="Canovas D."/>
            <person name="Cerda-Olmedo E."/>
            <person name="Cheng J.-F."/>
            <person name="Dominguez A."/>
            <person name="Elias M."/>
            <person name="Eslava A.P."/>
            <person name="Glaser F."/>
            <person name="Grimwood J."/>
            <person name="Gutierrez G."/>
            <person name="Heitman J."/>
            <person name="Henrissat B."/>
            <person name="Iturriaga E.A."/>
            <person name="Lang B.F."/>
            <person name="Lavin J.L."/>
            <person name="Lee S."/>
            <person name="Li W."/>
            <person name="Lindquist E."/>
            <person name="Lopez-Garcia S."/>
            <person name="Luque E.M."/>
            <person name="Marcos A.T."/>
            <person name="Martin J."/>
            <person name="Mccluskey K."/>
            <person name="Medina H.R."/>
            <person name="Miralles-Duran A."/>
            <person name="Miyazaki A."/>
            <person name="Munoz-Torres E."/>
            <person name="Oguiza J.A."/>
            <person name="Ohm R."/>
            <person name="Olmedo M."/>
            <person name="Orejas M."/>
            <person name="Ortiz-Castellanos L."/>
            <person name="Pisabarro A.G."/>
            <person name="Rodriguez-Romero J."/>
            <person name="Ruiz-Herrera J."/>
            <person name="Ruiz-Vazquez R."/>
            <person name="Sanz C."/>
            <person name="Schackwitz W."/>
            <person name="Schmutz J."/>
            <person name="Shahriari M."/>
            <person name="Shelest E."/>
            <person name="Silva-Franco F."/>
            <person name="Soanes D."/>
            <person name="Syed K."/>
            <person name="Tagua V.G."/>
            <person name="Talbot N.J."/>
            <person name="Thon M."/>
            <person name="De Vries R.P."/>
            <person name="Wiebenga A."/>
            <person name="Yadav J.S."/>
            <person name="Braun E.L."/>
            <person name="Baker S."/>
            <person name="Garre V."/>
            <person name="Horwitz B."/>
            <person name="Torres-Martinez S."/>
            <person name="Idnurm A."/>
            <person name="Herrera-Estrella A."/>
            <person name="Gabaldon T."/>
            <person name="Grigoriev I.V."/>
        </authorList>
    </citation>
    <scope>NUCLEOTIDE SEQUENCE [LARGE SCALE GENOMIC DNA]</scope>
    <source>
        <strain evidence="21 22">CBS 277.49</strain>
    </source>
</reference>
<dbReference type="EMBL" id="AMYB01000004">
    <property type="protein sequence ID" value="OAD03853.1"/>
    <property type="molecule type" value="Genomic_DNA"/>
</dbReference>
<evidence type="ECO:0000256" key="19">
    <source>
        <dbReference type="SAM" id="Phobius"/>
    </source>
</evidence>
<comment type="catalytic activity">
    <reaction evidence="7">
        <text>L-alpha-aminoacyl-L-lysine(out) = L-alpha-aminoacyl-L-lysine(in)</text>
        <dbReference type="Rhea" id="RHEA:79383"/>
        <dbReference type="ChEBI" id="CHEBI:229966"/>
    </reaction>
</comment>
<name>A0A168LQZ3_MUCCL</name>
<feature type="transmembrane region" description="Helical" evidence="19">
    <location>
        <begin position="123"/>
        <end position="142"/>
    </location>
</feature>
<keyword evidence="22" id="KW-1185">Reference proteome</keyword>
<gene>
    <name evidence="21" type="ORF">MUCCIDRAFT_81817</name>
</gene>
<comment type="catalytic activity">
    <reaction evidence="3">
        <text>L-histidyl-glycine(out) = L-histidyl-glycine(in)</text>
        <dbReference type="Rhea" id="RHEA:79395"/>
        <dbReference type="ChEBI" id="CHEBI:229957"/>
    </reaction>
</comment>
<evidence type="ECO:0000256" key="16">
    <source>
        <dbReference type="ARBA" id="ARBA00045018"/>
    </source>
</evidence>
<comment type="catalytic activity">
    <reaction evidence="9">
        <text>L-arginyl-L-alpha-amino acid(out) = L-arginyl-L-alpha-amino acid(in)</text>
        <dbReference type="Rhea" id="RHEA:79371"/>
        <dbReference type="ChEBI" id="CHEBI:84315"/>
    </reaction>
</comment>
<dbReference type="InterPro" id="IPR052187">
    <property type="entry name" value="MFSD1"/>
</dbReference>
<evidence type="ECO:0000256" key="5">
    <source>
        <dbReference type="ARBA" id="ARBA00044884"/>
    </source>
</evidence>
<evidence type="ECO:0000256" key="4">
    <source>
        <dbReference type="ARBA" id="ARBA00044881"/>
    </source>
</evidence>
<evidence type="ECO:0000256" key="18">
    <source>
        <dbReference type="ARBA" id="ARBA00046376"/>
    </source>
</evidence>
<evidence type="ECO:0000256" key="7">
    <source>
        <dbReference type="ARBA" id="ARBA00044893"/>
    </source>
</evidence>
<dbReference type="InterPro" id="IPR036259">
    <property type="entry name" value="MFS_trans_sf"/>
</dbReference>